<dbReference type="Gramene" id="EOY16789">
    <property type="protein sequence ID" value="EOY16789"/>
    <property type="gene ID" value="TCM_035669"/>
</dbReference>
<dbReference type="EMBL" id="CM001886">
    <property type="protein sequence ID" value="EOY16789.1"/>
    <property type="molecule type" value="Genomic_DNA"/>
</dbReference>
<accession>A0A061FQJ0</accession>
<name>A0A061FQJ0_THECC</name>
<keyword evidence="3" id="KW-1185">Reference proteome</keyword>
<sequence>MLQMANTGIEQENVESLLCVPRHRWGFNTGINIHCKRSHLHVIREMLCQVNELESFKRTCFGHMMDVEAYKSLFCASLVHNLMLHRINELNATEVELWLAIRKTKARFSNREFYLVTGLKFGPLLAHIVNPYEAFPGGIHLRYWGLGKELWAVRMLEPTAKKMLTSYWADIERRRTTDEEVHSDFDAAEAPHSLPATVHGASPTAPPPVSAVAPPPASNAEPRNRALCP</sequence>
<proteinExistence type="predicted"/>
<dbReference type="PANTHER" id="PTHR48449">
    <property type="entry name" value="DUF1985 DOMAIN-CONTAINING PROTEIN"/>
    <property type="match status" value="1"/>
</dbReference>
<organism evidence="2 3">
    <name type="scientific">Theobroma cacao</name>
    <name type="common">Cacao</name>
    <name type="synonym">Cocoa</name>
    <dbReference type="NCBI Taxonomy" id="3641"/>
    <lineage>
        <taxon>Eukaryota</taxon>
        <taxon>Viridiplantae</taxon>
        <taxon>Streptophyta</taxon>
        <taxon>Embryophyta</taxon>
        <taxon>Tracheophyta</taxon>
        <taxon>Spermatophyta</taxon>
        <taxon>Magnoliopsida</taxon>
        <taxon>eudicotyledons</taxon>
        <taxon>Gunneridae</taxon>
        <taxon>Pentapetalae</taxon>
        <taxon>rosids</taxon>
        <taxon>malvids</taxon>
        <taxon>Malvales</taxon>
        <taxon>Malvaceae</taxon>
        <taxon>Byttnerioideae</taxon>
        <taxon>Theobroma</taxon>
    </lineage>
</organism>
<dbReference type="Proteomes" id="UP000026915">
    <property type="component" value="Chromosome 8"/>
</dbReference>
<dbReference type="HOGENOM" id="CLU_1211628_0_0_1"/>
<dbReference type="InParanoid" id="A0A061FQJ0"/>
<feature type="compositionally biased region" description="Pro residues" evidence="1">
    <location>
        <begin position="204"/>
        <end position="217"/>
    </location>
</feature>
<dbReference type="PANTHER" id="PTHR48449:SF1">
    <property type="entry name" value="DUF1985 DOMAIN-CONTAINING PROTEIN"/>
    <property type="match status" value="1"/>
</dbReference>
<feature type="region of interest" description="Disordered" evidence="1">
    <location>
        <begin position="179"/>
        <end position="229"/>
    </location>
</feature>
<evidence type="ECO:0000313" key="2">
    <source>
        <dbReference type="EMBL" id="EOY16789.1"/>
    </source>
</evidence>
<evidence type="ECO:0000256" key="1">
    <source>
        <dbReference type="SAM" id="MobiDB-lite"/>
    </source>
</evidence>
<protein>
    <submittedName>
        <fullName evidence="2">Uncharacterized protein</fullName>
    </submittedName>
</protein>
<dbReference type="AlphaFoldDB" id="A0A061FQJ0"/>
<gene>
    <name evidence="2" type="ORF">TCM_035669</name>
</gene>
<evidence type="ECO:0000313" key="3">
    <source>
        <dbReference type="Proteomes" id="UP000026915"/>
    </source>
</evidence>
<reference evidence="2 3" key="1">
    <citation type="journal article" date="2013" name="Genome Biol.">
        <title>The genome sequence of the most widely cultivated cacao type and its use to identify candidate genes regulating pod color.</title>
        <authorList>
            <person name="Motamayor J.C."/>
            <person name="Mockaitis K."/>
            <person name="Schmutz J."/>
            <person name="Haiminen N."/>
            <person name="Iii D.L."/>
            <person name="Cornejo O."/>
            <person name="Findley S.D."/>
            <person name="Zheng P."/>
            <person name="Utro F."/>
            <person name="Royaert S."/>
            <person name="Saski C."/>
            <person name="Jenkins J."/>
            <person name="Podicheti R."/>
            <person name="Zhao M."/>
            <person name="Scheffler B.E."/>
            <person name="Stack J.C."/>
            <person name="Feltus F.A."/>
            <person name="Mustiga G.M."/>
            <person name="Amores F."/>
            <person name="Phillips W."/>
            <person name="Marelli J.P."/>
            <person name="May G.D."/>
            <person name="Shapiro H."/>
            <person name="Ma J."/>
            <person name="Bustamante C.D."/>
            <person name="Schnell R.J."/>
            <person name="Main D."/>
            <person name="Gilbert D."/>
            <person name="Parida L."/>
            <person name="Kuhn D.N."/>
        </authorList>
    </citation>
    <scope>NUCLEOTIDE SEQUENCE [LARGE SCALE GENOMIC DNA]</scope>
    <source>
        <strain evidence="3">cv. Matina 1-6</strain>
    </source>
</reference>